<evidence type="ECO:0000256" key="7">
    <source>
        <dbReference type="ARBA" id="ARBA00022870"/>
    </source>
</evidence>
<keyword evidence="5" id="KW-0945">Host-virus interaction</keyword>
<evidence type="ECO:0000256" key="11">
    <source>
        <dbReference type="ARBA" id="ARBA00023157"/>
    </source>
</evidence>
<evidence type="ECO:0000256" key="2">
    <source>
        <dbReference type="ARBA" id="ARBA00004531"/>
    </source>
</evidence>
<feature type="transmembrane region" description="Helical" evidence="14">
    <location>
        <begin position="31"/>
        <end position="57"/>
    </location>
</feature>
<comment type="subcellular location">
    <subcellularLocation>
        <location evidence="1">Host cell membrane</location>
        <topology evidence="1">Single-pass type I membrane protein</topology>
    </subcellularLocation>
    <subcellularLocation>
        <location evidence="2">Host endomembrane system</location>
        <topology evidence="2">Peripheral membrane protein</topology>
    </subcellularLocation>
    <subcellularLocation>
        <location evidence="3">Virion membrane</location>
        <topology evidence="3">Single-pass type I membrane protein</topology>
    </subcellularLocation>
</comment>
<gene>
    <name evidence="15" type="primary">Env1_5</name>
    <name evidence="15" type="ORF">CETCET_R16268</name>
</gene>
<keyword evidence="6 14" id="KW-0812">Transmembrane</keyword>
<dbReference type="PANTHER" id="PTHR10424:SF81">
    <property type="entry name" value="ERVV2 PROTEIN"/>
    <property type="match status" value="1"/>
</dbReference>
<keyword evidence="12" id="KW-0325">Glycoprotein</keyword>
<sequence>MAELRERLTQRRKDREAQQGWFKSLFNQSPWLTTLISTLIGPVMILLLILIFGPCVLNRLFSFVKNHLERVDNMLV</sequence>
<evidence type="ECO:0000256" key="1">
    <source>
        <dbReference type="ARBA" id="ARBA00004402"/>
    </source>
</evidence>
<evidence type="ECO:0000256" key="10">
    <source>
        <dbReference type="ARBA" id="ARBA00023139"/>
    </source>
</evidence>
<keyword evidence="9 14" id="KW-0472">Membrane</keyword>
<comment type="caution">
    <text evidence="15">The sequence shown here is derived from an EMBL/GenBank/DDBJ whole genome shotgun (WGS) entry which is preliminary data.</text>
</comment>
<protein>
    <submittedName>
        <fullName evidence="15">ENV1 protein</fullName>
    </submittedName>
</protein>
<accession>A0A7L3QZD4</accession>
<evidence type="ECO:0000256" key="3">
    <source>
        <dbReference type="ARBA" id="ARBA00004563"/>
    </source>
</evidence>
<organism evidence="15 16">
    <name type="scientific">Cettia cetti</name>
    <dbReference type="NCBI Taxonomy" id="68486"/>
    <lineage>
        <taxon>Eukaryota</taxon>
        <taxon>Metazoa</taxon>
        <taxon>Chordata</taxon>
        <taxon>Craniata</taxon>
        <taxon>Vertebrata</taxon>
        <taxon>Euteleostomi</taxon>
        <taxon>Archelosauria</taxon>
        <taxon>Archosauria</taxon>
        <taxon>Dinosauria</taxon>
        <taxon>Saurischia</taxon>
        <taxon>Theropoda</taxon>
        <taxon>Coelurosauria</taxon>
        <taxon>Aves</taxon>
        <taxon>Neognathae</taxon>
        <taxon>Neoaves</taxon>
        <taxon>Telluraves</taxon>
        <taxon>Australaves</taxon>
        <taxon>Passeriformes</taxon>
        <taxon>Sylvioidea</taxon>
        <taxon>Sylviidae</taxon>
        <taxon>Acrocephalinae</taxon>
        <taxon>Cettia</taxon>
    </lineage>
</organism>
<keyword evidence="16" id="KW-1185">Reference proteome</keyword>
<keyword evidence="4" id="KW-1032">Host cell membrane</keyword>
<evidence type="ECO:0000256" key="12">
    <source>
        <dbReference type="ARBA" id="ARBA00023180"/>
    </source>
</evidence>
<feature type="non-terminal residue" evidence="15">
    <location>
        <position position="1"/>
    </location>
</feature>
<evidence type="ECO:0000256" key="9">
    <source>
        <dbReference type="ARBA" id="ARBA00023136"/>
    </source>
</evidence>
<dbReference type="AlphaFoldDB" id="A0A7L3QZD4"/>
<keyword evidence="7" id="KW-1043">Host membrane</keyword>
<evidence type="ECO:0000256" key="8">
    <source>
        <dbReference type="ARBA" id="ARBA00022989"/>
    </source>
</evidence>
<evidence type="ECO:0000313" key="16">
    <source>
        <dbReference type="Proteomes" id="UP000524451"/>
    </source>
</evidence>
<dbReference type="Pfam" id="PF00429">
    <property type="entry name" value="TLV_coat"/>
    <property type="match status" value="1"/>
</dbReference>
<reference evidence="15 16" key="1">
    <citation type="submission" date="2019-09" db="EMBL/GenBank/DDBJ databases">
        <title>Bird 10,000 Genomes (B10K) Project - Family phase.</title>
        <authorList>
            <person name="Zhang G."/>
        </authorList>
    </citation>
    <scope>NUCLEOTIDE SEQUENCE [LARGE SCALE GENOMIC DNA]</scope>
    <source>
        <strain evidence="15">OUT-0056</strain>
        <tissue evidence="15">Blood</tissue>
    </source>
</reference>
<evidence type="ECO:0000256" key="4">
    <source>
        <dbReference type="ARBA" id="ARBA00022511"/>
    </source>
</evidence>
<proteinExistence type="predicted"/>
<evidence type="ECO:0000256" key="6">
    <source>
        <dbReference type="ARBA" id="ARBA00022692"/>
    </source>
</evidence>
<dbReference type="EMBL" id="VZUI01084112">
    <property type="protein sequence ID" value="NXV08473.1"/>
    <property type="molecule type" value="Genomic_DNA"/>
</dbReference>
<evidence type="ECO:0000256" key="13">
    <source>
        <dbReference type="ARBA" id="ARBA00023288"/>
    </source>
</evidence>
<dbReference type="PANTHER" id="PTHR10424">
    <property type="entry name" value="VIRAL ENVELOPE PROTEIN"/>
    <property type="match status" value="1"/>
</dbReference>
<keyword evidence="8 14" id="KW-1133">Transmembrane helix</keyword>
<keyword evidence="10" id="KW-0564">Palmitate</keyword>
<dbReference type="InterPro" id="IPR018154">
    <property type="entry name" value="TLV/ENV_coat_polyprotein"/>
</dbReference>
<keyword evidence="13" id="KW-0449">Lipoprotein</keyword>
<feature type="non-terminal residue" evidence="15">
    <location>
        <position position="76"/>
    </location>
</feature>
<evidence type="ECO:0000256" key="14">
    <source>
        <dbReference type="SAM" id="Phobius"/>
    </source>
</evidence>
<keyword evidence="11" id="KW-1015">Disulfide bond</keyword>
<name>A0A7L3QZD4_9SYLV</name>
<dbReference type="Proteomes" id="UP000524451">
    <property type="component" value="Unassembled WGS sequence"/>
</dbReference>
<evidence type="ECO:0000256" key="5">
    <source>
        <dbReference type="ARBA" id="ARBA00022581"/>
    </source>
</evidence>
<evidence type="ECO:0000313" key="15">
    <source>
        <dbReference type="EMBL" id="NXV08473.1"/>
    </source>
</evidence>